<dbReference type="GO" id="GO:0006351">
    <property type="term" value="P:DNA-templated transcription"/>
    <property type="evidence" value="ECO:0007669"/>
    <property type="project" value="TreeGrafter"/>
</dbReference>
<dbReference type="Gene3D" id="1.10.10.10">
    <property type="entry name" value="Winged helix-like DNA-binding domain superfamily/Winged helix DNA-binding domain"/>
    <property type="match status" value="1"/>
</dbReference>
<evidence type="ECO:0000256" key="2">
    <source>
        <dbReference type="ARBA" id="ARBA00023015"/>
    </source>
</evidence>
<dbReference type="InterPro" id="IPR058163">
    <property type="entry name" value="LysR-type_TF_proteobact-type"/>
</dbReference>
<proteinExistence type="inferred from homology"/>
<dbReference type="PANTHER" id="PTHR30537:SF5">
    <property type="entry name" value="HTH-TYPE TRANSCRIPTIONAL ACTIVATOR TTDR-RELATED"/>
    <property type="match status" value="1"/>
</dbReference>
<dbReference type="InterPro" id="IPR036388">
    <property type="entry name" value="WH-like_DNA-bd_sf"/>
</dbReference>
<dbReference type="PANTHER" id="PTHR30537">
    <property type="entry name" value="HTH-TYPE TRANSCRIPTIONAL REGULATOR"/>
    <property type="match status" value="1"/>
</dbReference>
<name>A0A7C1NVG5_9HYPH</name>
<dbReference type="GO" id="GO:0003700">
    <property type="term" value="F:DNA-binding transcription factor activity"/>
    <property type="evidence" value="ECO:0007669"/>
    <property type="project" value="InterPro"/>
</dbReference>
<dbReference type="CDD" id="cd08422">
    <property type="entry name" value="PBP2_CrgA_like"/>
    <property type="match status" value="1"/>
</dbReference>
<dbReference type="AlphaFoldDB" id="A0A7C1NVG5"/>
<keyword evidence="2" id="KW-0805">Transcription regulation</keyword>
<sequence>MADRLTGMEVFVRAMTDGSLSAASRNLGISPAMATKHLDALERRLGVTLVQRTTRKLSLTEAGRHFLEESKRLLAELAGAEAAASARTIAVEGLLRVAVPVSLGILNIAPILPGFSQRYPSLTIELGLNDRFVDLMEEGWDIAVRAGHLRDSLLIARKLAPVTAVICASPSYLKIHGVPKTLDDLQSHVCLGYTLSANGGGRVWRFGRGGDIHVPIRGVLFADNGDALVAAAAAGQGLVYGPRFIAAPALADGRLEIVELDAPLVDLGAIYAVTHPNRRPAAKTRAWIDYLVEEIPKQKFSLSG</sequence>
<comment type="function">
    <text evidence="5">Transcriptional regulator of the ttuABCDE tartrate utilization operon.</text>
</comment>
<dbReference type="SUPFAM" id="SSF53850">
    <property type="entry name" value="Periplasmic binding protein-like II"/>
    <property type="match status" value="1"/>
</dbReference>
<protein>
    <recommendedName>
        <fullName evidence="6">HTH-type transcriptional regulator TtuA</fullName>
    </recommendedName>
    <alternativeName>
        <fullName evidence="7">Tartrate utilization transcriptional regulator</fullName>
    </alternativeName>
</protein>
<comment type="caution">
    <text evidence="9">The sequence shown here is derived from an EMBL/GenBank/DDBJ whole genome shotgun (WGS) entry which is preliminary data.</text>
</comment>
<dbReference type="Pfam" id="PF00126">
    <property type="entry name" value="HTH_1"/>
    <property type="match status" value="1"/>
</dbReference>
<evidence type="ECO:0000256" key="1">
    <source>
        <dbReference type="ARBA" id="ARBA00009437"/>
    </source>
</evidence>
<dbReference type="Pfam" id="PF03466">
    <property type="entry name" value="LysR_substrate"/>
    <property type="match status" value="1"/>
</dbReference>
<dbReference type="InterPro" id="IPR036390">
    <property type="entry name" value="WH_DNA-bd_sf"/>
</dbReference>
<keyword evidence="3" id="KW-0238">DNA-binding</keyword>
<keyword evidence="4" id="KW-0804">Transcription</keyword>
<accession>A0A7C1NVG5</accession>
<evidence type="ECO:0000259" key="8">
    <source>
        <dbReference type="PROSITE" id="PS50931"/>
    </source>
</evidence>
<evidence type="ECO:0000256" key="7">
    <source>
        <dbReference type="ARBA" id="ARBA00083243"/>
    </source>
</evidence>
<dbReference type="InterPro" id="IPR005119">
    <property type="entry name" value="LysR_subst-bd"/>
</dbReference>
<dbReference type="GO" id="GO:0043565">
    <property type="term" value="F:sequence-specific DNA binding"/>
    <property type="evidence" value="ECO:0007669"/>
    <property type="project" value="TreeGrafter"/>
</dbReference>
<dbReference type="SUPFAM" id="SSF46785">
    <property type="entry name" value="Winged helix' DNA-binding domain"/>
    <property type="match status" value="1"/>
</dbReference>
<evidence type="ECO:0000313" key="9">
    <source>
        <dbReference type="EMBL" id="HEB44031.1"/>
    </source>
</evidence>
<dbReference type="Gene3D" id="3.40.190.290">
    <property type="match status" value="1"/>
</dbReference>
<feature type="domain" description="HTH lysR-type" evidence="8">
    <location>
        <begin position="3"/>
        <end position="60"/>
    </location>
</feature>
<evidence type="ECO:0000256" key="5">
    <source>
        <dbReference type="ARBA" id="ARBA00054626"/>
    </source>
</evidence>
<comment type="similarity">
    <text evidence="1">Belongs to the LysR transcriptional regulatory family.</text>
</comment>
<dbReference type="FunFam" id="1.10.10.10:FF:000001">
    <property type="entry name" value="LysR family transcriptional regulator"/>
    <property type="match status" value="1"/>
</dbReference>
<dbReference type="EMBL" id="DSKI01000522">
    <property type="protein sequence ID" value="HEB44031.1"/>
    <property type="molecule type" value="Genomic_DNA"/>
</dbReference>
<evidence type="ECO:0000256" key="4">
    <source>
        <dbReference type="ARBA" id="ARBA00023163"/>
    </source>
</evidence>
<reference evidence="9" key="1">
    <citation type="journal article" date="2020" name="mSystems">
        <title>Genome- and Community-Level Interaction Insights into Carbon Utilization and Element Cycling Functions of Hydrothermarchaeota in Hydrothermal Sediment.</title>
        <authorList>
            <person name="Zhou Z."/>
            <person name="Liu Y."/>
            <person name="Xu W."/>
            <person name="Pan J."/>
            <person name="Luo Z.H."/>
            <person name="Li M."/>
        </authorList>
    </citation>
    <scope>NUCLEOTIDE SEQUENCE [LARGE SCALE GENOMIC DNA]</scope>
    <source>
        <strain evidence="9">SpSt-243</strain>
    </source>
</reference>
<gene>
    <name evidence="9" type="ORF">ENP70_10120</name>
</gene>
<dbReference type="InterPro" id="IPR000847">
    <property type="entry name" value="LysR_HTH_N"/>
</dbReference>
<organism evidence="9">
    <name type="scientific">Agrobacterium albertimagni</name>
    <dbReference type="NCBI Taxonomy" id="147266"/>
    <lineage>
        <taxon>Bacteria</taxon>
        <taxon>Pseudomonadati</taxon>
        <taxon>Pseudomonadota</taxon>
        <taxon>Alphaproteobacteria</taxon>
        <taxon>Hyphomicrobiales</taxon>
        <taxon>Rhizobiaceae</taxon>
        <taxon>Rhizobium/Agrobacterium group</taxon>
        <taxon>Agrobacterium</taxon>
    </lineage>
</organism>
<evidence type="ECO:0000256" key="3">
    <source>
        <dbReference type="ARBA" id="ARBA00023125"/>
    </source>
</evidence>
<dbReference type="PROSITE" id="PS50931">
    <property type="entry name" value="HTH_LYSR"/>
    <property type="match status" value="1"/>
</dbReference>
<evidence type="ECO:0000256" key="6">
    <source>
        <dbReference type="ARBA" id="ARBA00067332"/>
    </source>
</evidence>